<feature type="domain" description="DUF4470" evidence="1">
    <location>
        <begin position="171"/>
        <end position="237"/>
    </location>
</feature>
<reference evidence="2" key="1">
    <citation type="journal article" date="2023" name="Mol. Phylogenet. Evol.">
        <title>Genome-scale phylogeny and comparative genomics of the fungal order Sordariales.</title>
        <authorList>
            <person name="Hensen N."/>
            <person name="Bonometti L."/>
            <person name="Westerberg I."/>
            <person name="Brannstrom I.O."/>
            <person name="Guillou S."/>
            <person name="Cros-Aarteil S."/>
            <person name="Calhoun S."/>
            <person name="Haridas S."/>
            <person name="Kuo A."/>
            <person name="Mondo S."/>
            <person name="Pangilinan J."/>
            <person name="Riley R."/>
            <person name="LaButti K."/>
            <person name="Andreopoulos B."/>
            <person name="Lipzen A."/>
            <person name="Chen C."/>
            <person name="Yan M."/>
            <person name="Daum C."/>
            <person name="Ng V."/>
            <person name="Clum A."/>
            <person name="Steindorff A."/>
            <person name="Ohm R.A."/>
            <person name="Martin F."/>
            <person name="Silar P."/>
            <person name="Natvig D.O."/>
            <person name="Lalanne C."/>
            <person name="Gautier V."/>
            <person name="Ament-Velasquez S.L."/>
            <person name="Kruys A."/>
            <person name="Hutchinson M.I."/>
            <person name="Powell A.J."/>
            <person name="Barry K."/>
            <person name="Miller A.N."/>
            <person name="Grigoriev I.V."/>
            <person name="Debuchy R."/>
            <person name="Gladieux P."/>
            <person name="Hiltunen Thoren M."/>
            <person name="Johannesson H."/>
        </authorList>
    </citation>
    <scope>NUCLEOTIDE SEQUENCE</scope>
    <source>
        <strain evidence="2">CBS 232.78</strain>
    </source>
</reference>
<dbReference type="AlphaFoldDB" id="A0AAE0N6H8"/>
<organism evidence="2 3">
    <name type="scientific">Podospora didyma</name>
    <dbReference type="NCBI Taxonomy" id="330526"/>
    <lineage>
        <taxon>Eukaryota</taxon>
        <taxon>Fungi</taxon>
        <taxon>Dikarya</taxon>
        <taxon>Ascomycota</taxon>
        <taxon>Pezizomycotina</taxon>
        <taxon>Sordariomycetes</taxon>
        <taxon>Sordariomycetidae</taxon>
        <taxon>Sordariales</taxon>
        <taxon>Podosporaceae</taxon>
        <taxon>Podospora</taxon>
    </lineage>
</organism>
<dbReference type="InterPro" id="IPR027974">
    <property type="entry name" value="DUF4470"/>
</dbReference>
<gene>
    <name evidence="2" type="ORF">B0H63DRAFT_526939</name>
</gene>
<keyword evidence="3" id="KW-1185">Reference proteome</keyword>
<name>A0AAE0N6H8_9PEZI</name>
<evidence type="ECO:0000313" key="2">
    <source>
        <dbReference type="EMBL" id="KAK3372075.1"/>
    </source>
</evidence>
<proteinExistence type="predicted"/>
<dbReference type="Proteomes" id="UP001285441">
    <property type="component" value="Unassembled WGS sequence"/>
</dbReference>
<sequence>MDPRTVVPAREPYWQRALAEYKRGNLDQAVISLRLSALQNEAQAQAPAADDLAALSEAAFELGMYKEAAKYAVSAAHLQIDPARANKLCTRATRSYLHSLGIGLARVVATTKFLPSGEMRTKLLADLKAMDGHVRPELAVEEHPKLEEADIPPYIPVGSEAAASIFPALSRPELIFLFCGVGDGRSVFTTMADAAGAPIDPDKPEKNLKKVHFTLVDQKAASIARLLVIFGLVVEYMEAEYRPHSVHVVQKDICIALAYMYATHIYPPLVHQILQMVPERVELAMRDPDSDQAKWCYWIQIPDSSRPEILRVIQDSDCAAQRLFGGPAALSEFLWVVPPKRLLDEQQDGREGDLVPLLDAYRYSTGPDVSASANALVDYFARWVTNSTLIDREIKMGVRIPRLISAPFTLLRKSLKALRLHCGRSQGPATRAVIERLASHFGTLVNWMTALIRERDLDVELVVGEATDFMERLKFDFVEGRPARSPVRFDHIHMSNIPDTVGGLMSPLVYARPLLARPLLTTKPSSSVRFNNILGMELFPSNDHYDNEFVLMPRLECTFDNGTIFLKSALECIPDHFYMERAPESDSWLIDDAPGPEKYMVWNFKGPVKSIPFKAVIQGYETTSNDKKTRSPQWGSSVKMTIFRLVERMHQAGYPAHWLSGILSGICGGVIRSTARAPRNLLMGPGEVELLFSSTVLKRINLSPWNKEYATLLSTWRRLLPFGITTPNPTSTATACNLVSLGEIAKCTITFPPFAAGGDTLPPYSGRRPFSVHETMLVFWDNTGELDSPEDISNLRMALNDHEAPGFPLPRFRAMREGGHIHILTTFWPRKDLVDVMMDKSSSKWSVYLWRTDDYRRLSDGVTVLEAMMEEQVGWNN</sequence>
<evidence type="ECO:0000259" key="1">
    <source>
        <dbReference type="Pfam" id="PF14737"/>
    </source>
</evidence>
<accession>A0AAE0N6H8</accession>
<dbReference type="EMBL" id="JAULSW010000008">
    <property type="protein sequence ID" value="KAK3372075.1"/>
    <property type="molecule type" value="Genomic_DNA"/>
</dbReference>
<protein>
    <recommendedName>
        <fullName evidence="1">DUF4470 domain-containing protein</fullName>
    </recommendedName>
</protein>
<reference evidence="2" key="2">
    <citation type="submission" date="2023-06" db="EMBL/GenBank/DDBJ databases">
        <authorList>
            <consortium name="Lawrence Berkeley National Laboratory"/>
            <person name="Haridas S."/>
            <person name="Hensen N."/>
            <person name="Bonometti L."/>
            <person name="Westerberg I."/>
            <person name="Brannstrom I.O."/>
            <person name="Guillou S."/>
            <person name="Cros-Aarteil S."/>
            <person name="Calhoun S."/>
            <person name="Kuo A."/>
            <person name="Mondo S."/>
            <person name="Pangilinan J."/>
            <person name="Riley R."/>
            <person name="LaButti K."/>
            <person name="Andreopoulos B."/>
            <person name="Lipzen A."/>
            <person name="Chen C."/>
            <person name="Yanf M."/>
            <person name="Daum C."/>
            <person name="Ng V."/>
            <person name="Clum A."/>
            <person name="Steindorff A."/>
            <person name="Ohm R."/>
            <person name="Martin F."/>
            <person name="Silar P."/>
            <person name="Natvig D."/>
            <person name="Lalanne C."/>
            <person name="Gautier V."/>
            <person name="Ament-velasquez S.L."/>
            <person name="Kruys A."/>
            <person name="Hutchinson M.I."/>
            <person name="Powell A.J."/>
            <person name="Barry K."/>
            <person name="Miller A.N."/>
            <person name="Grigoriev I.V."/>
            <person name="Debuchy R."/>
            <person name="Gladieux P."/>
            <person name="Thoren M.H."/>
            <person name="Johannesson H."/>
        </authorList>
    </citation>
    <scope>NUCLEOTIDE SEQUENCE</scope>
    <source>
        <strain evidence="2">CBS 232.78</strain>
    </source>
</reference>
<dbReference type="Pfam" id="PF14737">
    <property type="entry name" value="DUF4470"/>
    <property type="match status" value="1"/>
</dbReference>
<comment type="caution">
    <text evidence="2">The sequence shown here is derived from an EMBL/GenBank/DDBJ whole genome shotgun (WGS) entry which is preliminary data.</text>
</comment>
<evidence type="ECO:0000313" key="3">
    <source>
        <dbReference type="Proteomes" id="UP001285441"/>
    </source>
</evidence>